<dbReference type="STRING" id="9785.ENSLAFP00000018149"/>
<keyword evidence="4" id="KW-1133">Transmembrane helix</keyword>
<dbReference type="InParanoid" id="G3TRE1"/>
<comment type="caution">
    <text evidence="4">Lacks conserved residue(s) required for the propagation of feature annotation.</text>
</comment>
<comment type="subunit">
    <text evidence="4">Component of the oligosaccharyltransferase (OST) complex.</text>
</comment>
<comment type="function">
    <text evidence="4">Subunit of STT3A-containing oligosaccharyl transferase (OST-A) complex that catalyzes the initial transfer of a defined glycan (Glc(3)Man(9)GlcNAc(2) in eukaryotes) from the lipid carrier dolichol-pyrophosphate to an asparagine residue within an Asn-X-Ser/Thr consensus motif in nascent polypeptide chains, the first step in protein N-glycosylation. N-glycosylation occurs cotranslationally and the complex associates with the Sec61 complex at the channel-forming translocon complex that mediates protein translocation across the endoplasmic reticulum (ER). Within the OST-A complex, acts as an adapter that anchors the OST-A complex to the Sec61 complex. May be involved in N-glycosylation of APP (amyloid-beta precursor protein). Can modulate gamma-secretase cleavage of APP by enhancing endoprotelysis of PSEN1.</text>
</comment>
<dbReference type="Ensembl" id="ENSLAFT00000028383.1">
    <property type="protein sequence ID" value="ENSLAFP00000018149.1"/>
    <property type="gene ID" value="ENSLAFG00000027572.1"/>
</dbReference>
<reference evidence="5" key="3">
    <citation type="submission" date="2025-09" db="UniProtKB">
        <authorList>
            <consortium name="Ensembl"/>
        </authorList>
    </citation>
    <scope>IDENTIFICATION</scope>
    <source>
        <strain evidence="5">Isolate ISIS603380</strain>
    </source>
</reference>
<comment type="subcellular location">
    <subcellularLocation>
        <location evidence="1">Endoplasmic reticulum</location>
    </subcellularLocation>
    <subcellularLocation>
        <location evidence="4">Membrane</location>
        <topology evidence="4">Multi-pass membrane protein</topology>
    </subcellularLocation>
</comment>
<dbReference type="eggNOG" id="KOG3356">
    <property type="taxonomic scope" value="Eukaryota"/>
</dbReference>
<reference evidence="5 6" key="1">
    <citation type="submission" date="2009-06" db="EMBL/GenBank/DDBJ databases">
        <title>The Genome Sequence of Loxodonta africana (African elephant).</title>
        <authorList>
            <person name="Di Palma F."/>
            <person name="Heiman D."/>
            <person name="Young S."/>
            <person name="Johnson J."/>
            <person name="Lander E.S."/>
            <person name="Lindblad-Toh K."/>
        </authorList>
    </citation>
    <scope>NUCLEOTIDE SEQUENCE [LARGE SCALE GENOMIC DNA]</scope>
    <source>
        <strain evidence="5 6">Isolate ISIS603380</strain>
    </source>
</reference>
<dbReference type="InterPro" id="IPR042416">
    <property type="entry name" value="OSTC"/>
</dbReference>
<dbReference type="HOGENOM" id="CLU_109136_1_0_1"/>
<comment type="similarity">
    <text evidence="4">Belongs to the OSTC family.</text>
</comment>
<name>G3TRE1_LOXAF</name>
<dbReference type="AlphaFoldDB" id="G3TRE1"/>
<protein>
    <recommendedName>
        <fullName evidence="4">Oligosaccharyltransferase complex subunit</fullName>
    </recommendedName>
</protein>
<dbReference type="PANTHER" id="PTHR13160:SF9">
    <property type="entry name" value="OLIGOSACCHARYLTRANSFERASE COMPLEX SUBUNIT OSTC"/>
    <property type="match status" value="1"/>
</dbReference>
<evidence type="ECO:0000256" key="1">
    <source>
        <dbReference type="ARBA" id="ARBA00004240"/>
    </source>
</evidence>
<dbReference type="GO" id="GO:0008250">
    <property type="term" value="C:oligosaccharyltransferase complex"/>
    <property type="evidence" value="ECO:0007669"/>
    <property type="project" value="UniProtKB-UniRule"/>
</dbReference>
<accession>G3TRE1</accession>
<evidence type="ECO:0000256" key="3">
    <source>
        <dbReference type="ARBA" id="ARBA00043952"/>
    </source>
</evidence>
<dbReference type="Proteomes" id="UP000007646">
    <property type="component" value="Unassembled WGS sequence"/>
</dbReference>
<keyword evidence="4" id="KW-0472">Membrane</keyword>
<evidence type="ECO:0000313" key="6">
    <source>
        <dbReference type="Proteomes" id="UP000007646"/>
    </source>
</evidence>
<evidence type="ECO:0000313" key="5">
    <source>
        <dbReference type="Ensembl" id="ENSLAFP00000018149.1"/>
    </source>
</evidence>
<sequence>EALGKVPQVNAWMSHLKLKKPPWVHMSLTMTAYALVVVSYFLITRGIIYDVIAEPPKVGSMTDEYRYQRPVAFLAYRVNGQCIMEALASRFLFTMGRGRSNVPNISKAQLISSSIQWTHLWFFMARVFTKVKLLGYMTG</sequence>
<keyword evidence="4" id="KW-0812">Transmembrane</keyword>
<reference evidence="5" key="2">
    <citation type="submission" date="2025-08" db="UniProtKB">
        <authorList>
            <consortium name="Ensembl"/>
        </authorList>
    </citation>
    <scope>IDENTIFICATION</scope>
    <source>
        <strain evidence="5">Isolate ISIS603380</strain>
    </source>
</reference>
<proteinExistence type="inferred from homology"/>
<dbReference type="PANTHER" id="PTHR13160">
    <property type="entry name" value="OLIGOSACCHARYLTRANSFERASE COMPLEX SUBUNIT OSTC"/>
    <property type="match status" value="1"/>
</dbReference>
<organism evidence="5 6">
    <name type="scientific">Loxodonta africana</name>
    <name type="common">African elephant</name>
    <dbReference type="NCBI Taxonomy" id="9785"/>
    <lineage>
        <taxon>Eukaryota</taxon>
        <taxon>Metazoa</taxon>
        <taxon>Chordata</taxon>
        <taxon>Craniata</taxon>
        <taxon>Vertebrata</taxon>
        <taxon>Euteleostomi</taxon>
        <taxon>Mammalia</taxon>
        <taxon>Eutheria</taxon>
        <taxon>Afrotheria</taxon>
        <taxon>Proboscidea</taxon>
        <taxon>Elephantidae</taxon>
        <taxon>Loxodonta</taxon>
    </lineage>
</organism>
<keyword evidence="2" id="KW-0256">Endoplasmic reticulum</keyword>
<evidence type="ECO:0000256" key="2">
    <source>
        <dbReference type="ARBA" id="ARBA00022824"/>
    </source>
</evidence>
<keyword evidence="6" id="KW-1185">Reference proteome</keyword>
<dbReference type="GeneTree" id="ENSGT00390000001376"/>
<comment type="pathway">
    <text evidence="3">Protein modification.</text>
</comment>
<evidence type="ECO:0000256" key="4">
    <source>
        <dbReference type="RuleBase" id="RU366060"/>
    </source>
</evidence>
<feature type="transmembrane region" description="Helical" evidence="4">
    <location>
        <begin position="23"/>
        <end position="43"/>
    </location>
</feature>